<dbReference type="InterPro" id="IPR020994">
    <property type="entry name" value="Uncharacterised_Ca-bd_CcbP"/>
</dbReference>
<name>A0A166EEC9_9EURY</name>
<dbReference type="EMBL" id="LWMW01000089">
    <property type="protein sequence ID" value="KZX16560.1"/>
    <property type="molecule type" value="Genomic_DNA"/>
</dbReference>
<organism evidence="1 2">
    <name type="scientific">Methanobrevibacter cuticularis</name>
    <dbReference type="NCBI Taxonomy" id="47311"/>
    <lineage>
        <taxon>Archaea</taxon>
        <taxon>Methanobacteriati</taxon>
        <taxon>Methanobacteriota</taxon>
        <taxon>Methanomada group</taxon>
        <taxon>Methanobacteria</taxon>
        <taxon>Methanobacteriales</taxon>
        <taxon>Methanobacteriaceae</taxon>
        <taxon>Methanobrevibacter</taxon>
    </lineage>
</organism>
<comment type="caution">
    <text evidence="1">The sequence shown here is derived from an EMBL/GenBank/DDBJ whole genome shotgun (WGS) entry which is preliminary data.</text>
</comment>
<dbReference type="RefSeq" id="WP_067258992.1">
    <property type="nucleotide sequence ID" value="NZ_LWMW01000089.1"/>
</dbReference>
<dbReference type="PATRIC" id="fig|47311.3.peg.794"/>
<accession>A0A166EEC9</accession>
<dbReference type="OrthoDB" id="373625at2157"/>
<evidence type="ECO:0000313" key="2">
    <source>
        <dbReference type="Proteomes" id="UP000077275"/>
    </source>
</evidence>
<dbReference type="AlphaFoldDB" id="A0A166EEC9"/>
<gene>
    <name evidence="1" type="ORF">MBCUT_07140</name>
</gene>
<reference evidence="1 2" key="1">
    <citation type="submission" date="2016-04" db="EMBL/GenBank/DDBJ databases">
        <title>Genome sequence of Methanobrevibacter cuticularis DSM 11139.</title>
        <authorList>
            <person name="Poehlein A."/>
            <person name="Seedorf H."/>
            <person name="Daniel R."/>
        </authorList>
    </citation>
    <scope>NUCLEOTIDE SEQUENCE [LARGE SCALE GENOMIC DNA]</scope>
    <source>
        <strain evidence="1 2">DSM 11139</strain>
    </source>
</reference>
<protein>
    <submittedName>
        <fullName evidence="1">Calcium binding protein</fullName>
    </submittedName>
</protein>
<dbReference type="Pfam" id="PF11535">
    <property type="entry name" value="Calci_bind_CcbP"/>
    <property type="match status" value="1"/>
</dbReference>
<evidence type="ECO:0000313" key="1">
    <source>
        <dbReference type="EMBL" id="KZX16560.1"/>
    </source>
</evidence>
<proteinExistence type="predicted"/>
<dbReference type="Proteomes" id="UP000077275">
    <property type="component" value="Unassembled WGS sequence"/>
</dbReference>
<keyword evidence="2" id="KW-1185">Reference proteome</keyword>
<sequence length="124" mass="14811">MDKDDYRSQIEDKVIVDCYDDEEISNAWDCYMTERLCGSFPAKIVCKNPKIPVDEVVTVKDNLHQFDEIGTIFWKKSDAYTIDYLEVQWNNEEFDIDINDLEALDKNNDTLEAIKYWNYWITEF</sequence>